<organism evidence="1">
    <name type="scientific">viral metagenome</name>
    <dbReference type="NCBI Taxonomy" id="1070528"/>
    <lineage>
        <taxon>unclassified sequences</taxon>
        <taxon>metagenomes</taxon>
        <taxon>organismal metagenomes</taxon>
    </lineage>
</organism>
<accession>A0A6M3M2N0</accession>
<protein>
    <submittedName>
        <fullName evidence="1">Uncharacterized protein</fullName>
    </submittedName>
</protein>
<dbReference type="AlphaFoldDB" id="A0A6M3M2N0"/>
<reference evidence="1" key="1">
    <citation type="submission" date="2020-03" db="EMBL/GenBank/DDBJ databases">
        <title>The deep terrestrial virosphere.</title>
        <authorList>
            <person name="Holmfeldt K."/>
            <person name="Nilsson E."/>
            <person name="Simone D."/>
            <person name="Lopez-Fernandez M."/>
            <person name="Wu X."/>
            <person name="de Brujin I."/>
            <person name="Lundin D."/>
            <person name="Andersson A."/>
            <person name="Bertilsson S."/>
            <person name="Dopson M."/>
        </authorList>
    </citation>
    <scope>NUCLEOTIDE SEQUENCE</scope>
    <source>
        <strain evidence="1">MM171A01100</strain>
        <strain evidence="2">MM171B00234</strain>
    </source>
</reference>
<dbReference type="EMBL" id="MT143884">
    <property type="protein sequence ID" value="QJB04549.1"/>
    <property type="molecule type" value="Genomic_DNA"/>
</dbReference>
<dbReference type="EMBL" id="MT143646">
    <property type="protein sequence ID" value="QJA99375.1"/>
    <property type="molecule type" value="Genomic_DNA"/>
</dbReference>
<proteinExistence type="predicted"/>
<sequence>MVRSFILNDEQRQAIEDYLRERPNAMSSQIRQIRLRAKKLDFEAMESDMELLRRLGALKVPKGRKALDVKASFTVKQ</sequence>
<name>A0A6M3M2N0_9ZZZZ</name>
<evidence type="ECO:0000313" key="2">
    <source>
        <dbReference type="EMBL" id="QJB04549.1"/>
    </source>
</evidence>
<evidence type="ECO:0000313" key="1">
    <source>
        <dbReference type="EMBL" id="QJA99375.1"/>
    </source>
</evidence>
<gene>
    <name evidence="1" type="ORF">MM171A01100_0009</name>
    <name evidence="2" type="ORF">MM171B00234_0050</name>
</gene>